<dbReference type="Pfam" id="PF10262">
    <property type="entry name" value="Rdx"/>
    <property type="match status" value="1"/>
</dbReference>
<dbReference type="NCBIfam" id="TIGR02174">
    <property type="entry name" value="CXXU_selWTH"/>
    <property type="match status" value="1"/>
</dbReference>
<comment type="caution">
    <text evidence="2">The sequence shown here is derived from an EMBL/GenBank/DDBJ whole genome shotgun (WGS) entry which is preliminary data.</text>
</comment>
<organism evidence="2 3">
    <name type="scientific">Halolamina litorea</name>
    <dbReference type="NCBI Taxonomy" id="1515593"/>
    <lineage>
        <taxon>Archaea</taxon>
        <taxon>Methanobacteriati</taxon>
        <taxon>Methanobacteriota</taxon>
        <taxon>Stenosarchaea group</taxon>
        <taxon>Halobacteria</taxon>
        <taxon>Halobacteriales</taxon>
        <taxon>Haloferacaceae</taxon>
    </lineage>
</organism>
<protein>
    <submittedName>
        <fullName evidence="2">Rdx family protein</fullName>
    </submittedName>
</protein>
<reference evidence="2 3" key="1">
    <citation type="journal article" date="2019" name="Int. J. Syst. Evol. Microbiol.">
        <title>The Global Catalogue of Microorganisms (GCM) 10K type strain sequencing project: providing services to taxonomists for standard genome sequencing and annotation.</title>
        <authorList>
            <consortium name="The Broad Institute Genomics Platform"/>
            <consortium name="The Broad Institute Genome Sequencing Center for Infectious Disease"/>
            <person name="Wu L."/>
            <person name="Ma J."/>
        </authorList>
    </citation>
    <scope>NUCLEOTIDE SEQUENCE [LARGE SCALE GENOMIC DNA]</scope>
    <source>
        <strain evidence="2 3">CGMCC 1.12859</strain>
    </source>
</reference>
<accession>A0ABD6BUS9</accession>
<dbReference type="EMBL" id="JBHUCZ010000012">
    <property type="protein sequence ID" value="MFD1568399.1"/>
    <property type="molecule type" value="Genomic_DNA"/>
</dbReference>
<dbReference type="SUPFAM" id="SSF52833">
    <property type="entry name" value="Thioredoxin-like"/>
    <property type="match status" value="1"/>
</dbReference>
<gene>
    <name evidence="2" type="ORF">ACFSAU_12950</name>
</gene>
<dbReference type="Gene3D" id="3.40.30.10">
    <property type="entry name" value="Glutaredoxin"/>
    <property type="match status" value="1"/>
</dbReference>
<dbReference type="InterPro" id="IPR036249">
    <property type="entry name" value="Thioredoxin-like_sf"/>
</dbReference>
<keyword evidence="3" id="KW-1185">Reference proteome</keyword>
<name>A0ABD6BUS9_9EURY</name>
<dbReference type="InterPro" id="IPR011893">
    <property type="entry name" value="Selenoprotein_Rdx-typ"/>
</dbReference>
<dbReference type="RefSeq" id="WP_267648146.1">
    <property type="nucleotide sequence ID" value="NZ_JANHGR010000003.1"/>
</dbReference>
<proteinExistence type="predicted"/>
<dbReference type="AlphaFoldDB" id="A0ABD6BUS9"/>
<evidence type="ECO:0000313" key="3">
    <source>
        <dbReference type="Proteomes" id="UP001597139"/>
    </source>
</evidence>
<evidence type="ECO:0000256" key="1">
    <source>
        <dbReference type="ARBA" id="ARBA00023284"/>
    </source>
</evidence>
<dbReference type="Proteomes" id="UP001597139">
    <property type="component" value="Unassembled WGS sequence"/>
</dbReference>
<sequence>MTSVEIEYCVPCGHLQRAQDLEASILEAYGLGVDRVALVTGDGGVFEVSVDGETIFDVEEDEYDADAIVDEVGTHVGATA</sequence>
<keyword evidence="1" id="KW-0676">Redox-active center</keyword>
<evidence type="ECO:0000313" key="2">
    <source>
        <dbReference type="EMBL" id="MFD1568399.1"/>
    </source>
</evidence>